<protein>
    <submittedName>
        <fullName evidence="1">Uncharacterized protein</fullName>
    </submittedName>
</protein>
<accession>A0A370KNS0</accession>
<organism evidence="1 2">
    <name type="scientific">Rhizobium grahamii</name>
    <dbReference type="NCBI Taxonomy" id="1120045"/>
    <lineage>
        <taxon>Bacteria</taxon>
        <taxon>Pseudomonadati</taxon>
        <taxon>Pseudomonadota</taxon>
        <taxon>Alphaproteobacteria</taxon>
        <taxon>Hyphomicrobiales</taxon>
        <taxon>Rhizobiaceae</taxon>
        <taxon>Rhizobium/Agrobacterium group</taxon>
        <taxon>Rhizobium</taxon>
    </lineage>
</organism>
<dbReference type="Proteomes" id="UP000254939">
    <property type="component" value="Unassembled WGS sequence"/>
</dbReference>
<gene>
    <name evidence="1" type="ORF">B5K06_16075</name>
</gene>
<comment type="caution">
    <text evidence="1">The sequence shown here is derived from an EMBL/GenBank/DDBJ whole genome shotgun (WGS) entry which is preliminary data.</text>
</comment>
<reference evidence="1 2" key="1">
    <citation type="submission" date="2017-03" db="EMBL/GenBank/DDBJ databases">
        <title>Genome analysis of Rhizobial strains effectives or ineffectives for nitrogen fixation isolated from bean seeds.</title>
        <authorList>
            <person name="Peralta H."/>
            <person name="Aguilar-Vera A."/>
            <person name="Mora Y."/>
            <person name="Vargas-Lagunas C."/>
            <person name="Girard L."/>
            <person name="Mora J."/>
        </authorList>
    </citation>
    <scope>NUCLEOTIDE SEQUENCE [LARGE SCALE GENOMIC DNA]</scope>
    <source>
        <strain evidence="1 2">CCGM3</strain>
    </source>
</reference>
<evidence type="ECO:0000313" key="1">
    <source>
        <dbReference type="EMBL" id="RDJ10547.1"/>
    </source>
</evidence>
<evidence type="ECO:0000313" key="2">
    <source>
        <dbReference type="Proteomes" id="UP000254939"/>
    </source>
</evidence>
<proteinExistence type="predicted"/>
<dbReference type="EMBL" id="NAAC01000016">
    <property type="protein sequence ID" value="RDJ10547.1"/>
    <property type="molecule type" value="Genomic_DNA"/>
</dbReference>
<sequence>MEAPMTHTEQVIANALAAVAASKAERERDAERRKRVFGNIEIGRPLPALKGQQLSLDLH</sequence>
<name>A0A370KNS0_9HYPH</name>
<dbReference type="AlphaFoldDB" id="A0A370KNS0"/>